<name>A0AAV1I8F7_9CHLO</name>
<evidence type="ECO:0000256" key="4">
    <source>
        <dbReference type="SAM" id="MobiDB-lite"/>
    </source>
</evidence>
<dbReference type="GO" id="GO:0003729">
    <property type="term" value="F:mRNA binding"/>
    <property type="evidence" value="ECO:0007669"/>
    <property type="project" value="TreeGrafter"/>
</dbReference>
<dbReference type="Proteomes" id="UP001314263">
    <property type="component" value="Unassembled WGS sequence"/>
</dbReference>
<dbReference type="GO" id="GO:0071011">
    <property type="term" value="C:precatalytic spliceosome"/>
    <property type="evidence" value="ECO:0007669"/>
    <property type="project" value="TreeGrafter"/>
</dbReference>
<dbReference type="GO" id="GO:0000398">
    <property type="term" value="P:mRNA splicing, via spliceosome"/>
    <property type="evidence" value="ECO:0007669"/>
    <property type="project" value="TreeGrafter"/>
</dbReference>
<evidence type="ECO:0000313" key="7">
    <source>
        <dbReference type="Proteomes" id="UP001314263"/>
    </source>
</evidence>
<feature type="region of interest" description="Disordered" evidence="4">
    <location>
        <begin position="1"/>
        <end position="217"/>
    </location>
</feature>
<dbReference type="InterPro" id="IPR051183">
    <property type="entry name" value="U1_U11-U12_snRNP_70-35kDa"/>
</dbReference>
<keyword evidence="3" id="KW-0694">RNA-binding</keyword>
<dbReference type="PANTHER" id="PTHR13952:SF9">
    <property type="entry name" value="SERINE_ARGININE REPETITIVE MATRIX PROTEIN 1-LIKE"/>
    <property type="match status" value="1"/>
</dbReference>
<dbReference type="GO" id="GO:0005685">
    <property type="term" value="C:U1 snRNP"/>
    <property type="evidence" value="ECO:0007669"/>
    <property type="project" value="TreeGrafter"/>
</dbReference>
<feature type="compositionally biased region" description="Basic and acidic residues" evidence="4">
    <location>
        <begin position="135"/>
        <end position="150"/>
    </location>
</feature>
<comment type="subcellular location">
    <subcellularLocation>
        <location evidence="1">Nucleus</location>
    </subcellularLocation>
</comment>
<dbReference type="Pfam" id="PF00076">
    <property type="entry name" value="RRM_1"/>
    <property type="match status" value="1"/>
</dbReference>
<dbReference type="PANTHER" id="PTHR13952">
    <property type="entry name" value="U1 SMALL NUCLEAR RIBONUCLEOPROTEIN 70 KD"/>
    <property type="match status" value="1"/>
</dbReference>
<dbReference type="Gene3D" id="3.30.70.330">
    <property type="match status" value="1"/>
</dbReference>
<evidence type="ECO:0000259" key="5">
    <source>
        <dbReference type="PROSITE" id="PS50102"/>
    </source>
</evidence>
<dbReference type="GO" id="GO:0030619">
    <property type="term" value="F:U1 snRNA binding"/>
    <property type="evidence" value="ECO:0007669"/>
    <property type="project" value="TreeGrafter"/>
</dbReference>
<evidence type="ECO:0000256" key="2">
    <source>
        <dbReference type="ARBA" id="ARBA00023242"/>
    </source>
</evidence>
<dbReference type="SUPFAM" id="SSF54928">
    <property type="entry name" value="RNA-binding domain, RBD"/>
    <property type="match status" value="1"/>
</dbReference>
<dbReference type="GO" id="GO:0071004">
    <property type="term" value="C:U2-type prespliceosome"/>
    <property type="evidence" value="ECO:0007669"/>
    <property type="project" value="TreeGrafter"/>
</dbReference>
<protein>
    <recommendedName>
        <fullName evidence="5">RRM domain-containing protein</fullName>
    </recommendedName>
</protein>
<dbReference type="InterPro" id="IPR012677">
    <property type="entry name" value="Nucleotide-bd_a/b_plait_sf"/>
</dbReference>
<dbReference type="InterPro" id="IPR000504">
    <property type="entry name" value="RRM_dom"/>
</dbReference>
<proteinExistence type="predicted"/>
<sequence length="304" mass="34782">MGGVGLSIDFSTRQQSSLPYRLSQVGIADAPKQRKMSKSPEPEPADIVVEDVVKDEDAIEVDGDKDPEPNGRERSPSPRARSLSPARSVSRSPSRSPVRERSDSRDRAKSDSREPRPRRSRSDSRDARRRYSRSRSRDRGDYRRRSPSRDRYRRRSPSPRGHRGRDSGRDSYRDSGRDSYRDSGRDSYRDSGRDSYRRRSPVAPYYNRPRRTPPRSGTTLFVAGLNFVTTEREVEAKFEKFGAVKEARIVRNPVNGESRGFGFVAMKYEEDVDSAIRTLDGAEWQGRRLGVERARNVNPRSGDR</sequence>
<feature type="compositionally biased region" description="Low complexity" evidence="4">
    <location>
        <begin position="77"/>
        <end position="96"/>
    </location>
</feature>
<keyword evidence="2" id="KW-0539">Nucleus</keyword>
<reference evidence="6 7" key="1">
    <citation type="submission" date="2023-10" db="EMBL/GenBank/DDBJ databases">
        <authorList>
            <person name="Maclean D."/>
            <person name="Macfadyen A."/>
        </authorList>
    </citation>
    <scope>NUCLEOTIDE SEQUENCE [LARGE SCALE GENOMIC DNA]</scope>
</reference>
<gene>
    <name evidence="6" type="ORF">CVIRNUC_006546</name>
</gene>
<feature type="compositionally biased region" description="Basic and acidic residues" evidence="4">
    <location>
        <begin position="164"/>
        <end position="197"/>
    </location>
</feature>
<feature type="domain" description="RRM" evidence="5">
    <location>
        <begin position="218"/>
        <end position="296"/>
    </location>
</feature>
<feature type="compositionally biased region" description="Basic and acidic residues" evidence="4">
    <location>
        <begin position="97"/>
        <end position="126"/>
    </location>
</feature>
<dbReference type="EMBL" id="CAUYUE010000008">
    <property type="protein sequence ID" value="CAK0783347.1"/>
    <property type="molecule type" value="Genomic_DNA"/>
</dbReference>
<dbReference type="SMART" id="SM00360">
    <property type="entry name" value="RRM"/>
    <property type="match status" value="1"/>
</dbReference>
<feature type="compositionally biased region" description="Basic residues" evidence="4">
    <location>
        <begin position="151"/>
        <end position="163"/>
    </location>
</feature>
<evidence type="ECO:0000313" key="6">
    <source>
        <dbReference type="EMBL" id="CAK0783347.1"/>
    </source>
</evidence>
<feature type="compositionally biased region" description="Basic and acidic residues" evidence="4">
    <location>
        <begin position="51"/>
        <end position="76"/>
    </location>
</feature>
<evidence type="ECO:0000256" key="3">
    <source>
        <dbReference type="PROSITE-ProRule" id="PRU00176"/>
    </source>
</evidence>
<accession>A0AAV1I8F7</accession>
<comment type="caution">
    <text evidence="6">The sequence shown here is derived from an EMBL/GenBank/DDBJ whole genome shotgun (WGS) entry which is preliminary data.</text>
</comment>
<dbReference type="AlphaFoldDB" id="A0AAV1I8F7"/>
<organism evidence="6 7">
    <name type="scientific">Coccomyxa viridis</name>
    <dbReference type="NCBI Taxonomy" id="1274662"/>
    <lineage>
        <taxon>Eukaryota</taxon>
        <taxon>Viridiplantae</taxon>
        <taxon>Chlorophyta</taxon>
        <taxon>core chlorophytes</taxon>
        <taxon>Trebouxiophyceae</taxon>
        <taxon>Trebouxiophyceae incertae sedis</taxon>
        <taxon>Coccomyxaceae</taxon>
        <taxon>Coccomyxa</taxon>
    </lineage>
</organism>
<evidence type="ECO:0000256" key="1">
    <source>
        <dbReference type="ARBA" id="ARBA00004123"/>
    </source>
</evidence>
<feature type="compositionally biased region" description="Polar residues" evidence="4">
    <location>
        <begin position="9"/>
        <end position="18"/>
    </location>
</feature>
<keyword evidence="7" id="KW-1185">Reference proteome</keyword>
<dbReference type="InterPro" id="IPR035979">
    <property type="entry name" value="RBD_domain_sf"/>
</dbReference>
<dbReference type="PROSITE" id="PS50102">
    <property type="entry name" value="RRM"/>
    <property type="match status" value="1"/>
</dbReference>